<evidence type="ECO:0000313" key="9">
    <source>
        <dbReference type="Proteomes" id="UP001597533"/>
    </source>
</evidence>
<sequence length="346" mass="39439">MPNYFITKEKKKLIFIIFIGFGSILIFGALLLAHFLDFMPKSAFVDSNNIASIYYMNYDTSTLDNSEESKKIKYGYELFRNTPEYLGPDNGNQGLIFSGNRLACANCHLDNGTKPYSAPLIGIIQRFPQFRGRENKIGTIEERINGCMERSMNGKMMPEDSNEMLAFISYLNWISRYAPKDGKIEGTGFVKMKMINRAINIDHGKQIFTDHCVVCHQNDGQGVKSEDGKTYQYPPLWGNDSYNNGAGMTRVLTSAKFIKANMPFGTTYDSPTLSDEEAYDVAGYINQQKRPQKQNSEKDFPDLKKKPVSTPYPPYADNFSTEQHQKGPFKPIIDYYKQQFNITKTK</sequence>
<keyword evidence="6" id="KW-0812">Transmembrane</keyword>
<keyword evidence="1 4" id="KW-0349">Heme</keyword>
<evidence type="ECO:0000256" key="5">
    <source>
        <dbReference type="SAM" id="MobiDB-lite"/>
    </source>
</evidence>
<evidence type="ECO:0000256" key="3">
    <source>
        <dbReference type="ARBA" id="ARBA00023004"/>
    </source>
</evidence>
<dbReference type="InterPro" id="IPR009056">
    <property type="entry name" value="Cyt_c-like_dom"/>
</dbReference>
<dbReference type="InterPro" id="IPR036909">
    <property type="entry name" value="Cyt_c-like_dom_sf"/>
</dbReference>
<evidence type="ECO:0000256" key="2">
    <source>
        <dbReference type="ARBA" id="ARBA00022723"/>
    </source>
</evidence>
<name>A0ABW5WRT4_9FLAO</name>
<proteinExistence type="predicted"/>
<keyword evidence="6" id="KW-1133">Transmembrane helix</keyword>
<evidence type="ECO:0000256" key="1">
    <source>
        <dbReference type="ARBA" id="ARBA00022617"/>
    </source>
</evidence>
<dbReference type="Pfam" id="PF00034">
    <property type="entry name" value="Cytochrom_C"/>
    <property type="match status" value="1"/>
</dbReference>
<dbReference type="InterPro" id="IPR051459">
    <property type="entry name" value="Cytochrome_c-type_DH"/>
</dbReference>
<protein>
    <submittedName>
        <fullName evidence="8">C-type cytochrome</fullName>
    </submittedName>
</protein>
<gene>
    <name evidence="8" type="ORF">ACFS5M_13460</name>
</gene>
<evidence type="ECO:0000259" key="7">
    <source>
        <dbReference type="PROSITE" id="PS51007"/>
    </source>
</evidence>
<dbReference type="Pfam" id="PF21342">
    <property type="entry name" value="SoxA-TsdA_cyt-c"/>
    <property type="match status" value="1"/>
</dbReference>
<evidence type="ECO:0000256" key="6">
    <source>
        <dbReference type="SAM" id="Phobius"/>
    </source>
</evidence>
<reference evidence="9" key="1">
    <citation type="journal article" date="2019" name="Int. J. Syst. Evol. Microbiol.">
        <title>The Global Catalogue of Microorganisms (GCM) 10K type strain sequencing project: providing services to taxonomists for standard genome sequencing and annotation.</title>
        <authorList>
            <consortium name="The Broad Institute Genomics Platform"/>
            <consortium name="The Broad Institute Genome Sequencing Center for Infectious Disease"/>
            <person name="Wu L."/>
            <person name="Ma J."/>
        </authorList>
    </citation>
    <scope>NUCLEOTIDE SEQUENCE [LARGE SCALE GENOMIC DNA]</scope>
    <source>
        <strain evidence="9">KCTC 32141</strain>
    </source>
</reference>
<feature type="domain" description="Cytochrome c" evidence="7">
    <location>
        <begin position="70"/>
        <end position="172"/>
    </location>
</feature>
<dbReference type="PANTHER" id="PTHR35008">
    <property type="entry name" value="BLL4482 PROTEIN-RELATED"/>
    <property type="match status" value="1"/>
</dbReference>
<feature type="region of interest" description="Disordered" evidence="5">
    <location>
        <begin position="285"/>
        <end position="326"/>
    </location>
</feature>
<feature type="transmembrane region" description="Helical" evidence="6">
    <location>
        <begin position="12"/>
        <end position="36"/>
    </location>
</feature>
<dbReference type="SUPFAM" id="SSF46626">
    <property type="entry name" value="Cytochrome c"/>
    <property type="match status" value="2"/>
</dbReference>
<dbReference type="PROSITE" id="PS51007">
    <property type="entry name" value="CYTC"/>
    <property type="match status" value="2"/>
</dbReference>
<dbReference type="Proteomes" id="UP001597533">
    <property type="component" value="Unassembled WGS sequence"/>
</dbReference>
<evidence type="ECO:0000313" key="8">
    <source>
        <dbReference type="EMBL" id="MFD2824684.1"/>
    </source>
</evidence>
<dbReference type="PANTHER" id="PTHR35008:SF9">
    <property type="entry name" value="CYTOCHROME C DOMAIN-CONTAINING PROTEIN"/>
    <property type="match status" value="1"/>
</dbReference>
<comment type="caution">
    <text evidence="8">The sequence shown here is derived from an EMBL/GenBank/DDBJ whole genome shotgun (WGS) entry which is preliminary data.</text>
</comment>
<keyword evidence="2 4" id="KW-0479">Metal-binding</keyword>
<keyword evidence="3 4" id="KW-0408">Iron</keyword>
<evidence type="ECO:0000256" key="4">
    <source>
        <dbReference type="PROSITE-ProRule" id="PRU00433"/>
    </source>
</evidence>
<dbReference type="Gene3D" id="1.10.760.10">
    <property type="entry name" value="Cytochrome c-like domain"/>
    <property type="match status" value="2"/>
</dbReference>
<feature type="compositionally biased region" description="Basic and acidic residues" evidence="5">
    <location>
        <begin position="295"/>
        <end position="305"/>
    </location>
</feature>
<accession>A0ABW5WRT4</accession>
<organism evidence="8 9">
    <name type="scientific">Lacinutrix iliipiscaria</name>
    <dbReference type="NCBI Taxonomy" id="1230532"/>
    <lineage>
        <taxon>Bacteria</taxon>
        <taxon>Pseudomonadati</taxon>
        <taxon>Bacteroidota</taxon>
        <taxon>Flavobacteriia</taxon>
        <taxon>Flavobacteriales</taxon>
        <taxon>Flavobacteriaceae</taxon>
        <taxon>Lacinutrix</taxon>
    </lineage>
</organism>
<dbReference type="RefSeq" id="WP_379899092.1">
    <property type="nucleotide sequence ID" value="NZ_JBHUOV010000015.1"/>
</dbReference>
<feature type="domain" description="Cytochrome c" evidence="7">
    <location>
        <begin position="199"/>
        <end position="289"/>
    </location>
</feature>
<keyword evidence="9" id="KW-1185">Reference proteome</keyword>
<dbReference type="EMBL" id="JBHUOV010000015">
    <property type="protein sequence ID" value="MFD2824684.1"/>
    <property type="molecule type" value="Genomic_DNA"/>
</dbReference>
<keyword evidence="6" id="KW-0472">Membrane</keyword>